<sequence length="178" mass="19555">MEVLKEAYFNTKYQGSSTACILTLTCDIVHAVNVGDSGFVVIREGGIVYKSEIQQKRFNCPFQLGNDDKSDDPSVAQEIMVPVKTGDVIVMASDGLWDNVHDYELEKLVRDRLVDLREMGTFSKMLARKIAEYAQKNSETVPFSYLNDGDISAMGLGDISQFAARASVLSPTLGAKSS</sequence>
<evidence type="ECO:0000259" key="2">
    <source>
        <dbReference type="PROSITE" id="PS51746"/>
    </source>
</evidence>
<dbReference type="EMBL" id="JACEIK010000191">
    <property type="protein sequence ID" value="MCD7451988.1"/>
    <property type="molecule type" value="Genomic_DNA"/>
</dbReference>
<keyword evidence="1" id="KW-0460">Magnesium</keyword>
<name>A0ABS8RZ23_DATST</name>
<comment type="catalytic activity">
    <reaction evidence="1">
        <text>O-phospho-L-seryl-[protein] + H2O = L-seryl-[protein] + phosphate</text>
        <dbReference type="Rhea" id="RHEA:20629"/>
        <dbReference type="Rhea" id="RHEA-COMP:9863"/>
        <dbReference type="Rhea" id="RHEA-COMP:11604"/>
        <dbReference type="ChEBI" id="CHEBI:15377"/>
        <dbReference type="ChEBI" id="CHEBI:29999"/>
        <dbReference type="ChEBI" id="CHEBI:43474"/>
        <dbReference type="ChEBI" id="CHEBI:83421"/>
        <dbReference type="EC" id="3.1.3.16"/>
    </reaction>
</comment>
<protein>
    <recommendedName>
        <fullName evidence="1">Protein phosphatase</fullName>
        <ecNumber evidence="1">3.1.3.16</ecNumber>
    </recommendedName>
</protein>
<dbReference type="PANTHER" id="PTHR12320">
    <property type="entry name" value="PROTEIN PHOSPHATASE 2C"/>
    <property type="match status" value="1"/>
</dbReference>
<dbReference type="PANTHER" id="PTHR12320:SF65">
    <property type="entry name" value="PROTEIN PHOSPHATASE"/>
    <property type="match status" value="1"/>
</dbReference>
<accession>A0ABS8RZ23</accession>
<gene>
    <name evidence="3" type="ORF">HAX54_014598</name>
</gene>
<dbReference type="Proteomes" id="UP000823775">
    <property type="component" value="Unassembled WGS sequence"/>
</dbReference>
<comment type="similarity">
    <text evidence="1">Belongs to the PP2C family.</text>
</comment>
<reference evidence="3 4" key="1">
    <citation type="journal article" date="2021" name="BMC Genomics">
        <title>Datura genome reveals duplications of psychoactive alkaloid biosynthetic genes and high mutation rate following tissue culture.</title>
        <authorList>
            <person name="Rajewski A."/>
            <person name="Carter-House D."/>
            <person name="Stajich J."/>
            <person name="Litt A."/>
        </authorList>
    </citation>
    <scope>NUCLEOTIDE SEQUENCE [LARGE SCALE GENOMIC DNA]</scope>
    <source>
        <strain evidence="3">AR-01</strain>
    </source>
</reference>
<dbReference type="InterPro" id="IPR036457">
    <property type="entry name" value="PPM-type-like_dom_sf"/>
</dbReference>
<keyword evidence="1" id="KW-0464">Manganese</keyword>
<organism evidence="3 4">
    <name type="scientific">Datura stramonium</name>
    <name type="common">Jimsonweed</name>
    <name type="synonym">Common thornapple</name>
    <dbReference type="NCBI Taxonomy" id="4076"/>
    <lineage>
        <taxon>Eukaryota</taxon>
        <taxon>Viridiplantae</taxon>
        <taxon>Streptophyta</taxon>
        <taxon>Embryophyta</taxon>
        <taxon>Tracheophyta</taxon>
        <taxon>Spermatophyta</taxon>
        <taxon>Magnoliopsida</taxon>
        <taxon>eudicotyledons</taxon>
        <taxon>Gunneridae</taxon>
        <taxon>Pentapetalae</taxon>
        <taxon>asterids</taxon>
        <taxon>lamiids</taxon>
        <taxon>Solanales</taxon>
        <taxon>Solanaceae</taxon>
        <taxon>Solanoideae</taxon>
        <taxon>Datureae</taxon>
        <taxon>Datura</taxon>
    </lineage>
</organism>
<dbReference type="InterPro" id="IPR039123">
    <property type="entry name" value="PPTC7"/>
</dbReference>
<comment type="caution">
    <text evidence="3">The sequence shown here is derived from an EMBL/GenBank/DDBJ whole genome shotgun (WGS) entry which is preliminary data.</text>
</comment>
<dbReference type="Gene3D" id="3.60.40.10">
    <property type="entry name" value="PPM-type phosphatase domain"/>
    <property type="match status" value="1"/>
</dbReference>
<proteinExistence type="inferred from homology"/>
<comment type="cofactor">
    <cofactor evidence="1">
        <name>Mg(2+)</name>
        <dbReference type="ChEBI" id="CHEBI:18420"/>
    </cofactor>
</comment>
<keyword evidence="4" id="KW-1185">Reference proteome</keyword>
<dbReference type="SUPFAM" id="SSF81606">
    <property type="entry name" value="PP2C-like"/>
    <property type="match status" value="1"/>
</dbReference>
<comment type="cofactor">
    <cofactor evidence="1">
        <name>Mn(2+)</name>
        <dbReference type="ChEBI" id="CHEBI:29035"/>
    </cofactor>
</comment>
<dbReference type="PROSITE" id="PS51746">
    <property type="entry name" value="PPM_2"/>
    <property type="match status" value="1"/>
</dbReference>
<keyword evidence="1" id="KW-0479">Metal-binding</keyword>
<comment type="catalytic activity">
    <reaction evidence="1">
        <text>O-phospho-L-threonyl-[protein] + H2O = L-threonyl-[protein] + phosphate</text>
        <dbReference type="Rhea" id="RHEA:47004"/>
        <dbReference type="Rhea" id="RHEA-COMP:11060"/>
        <dbReference type="Rhea" id="RHEA-COMP:11605"/>
        <dbReference type="ChEBI" id="CHEBI:15377"/>
        <dbReference type="ChEBI" id="CHEBI:30013"/>
        <dbReference type="ChEBI" id="CHEBI:43474"/>
        <dbReference type="ChEBI" id="CHEBI:61977"/>
        <dbReference type="EC" id="3.1.3.16"/>
    </reaction>
</comment>
<dbReference type="Pfam" id="PF00481">
    <property type="entry name" value="PP2C"/>
    <property type="match status" value="1"/>
</dbReference>
<feature type="domain" description="PPM-type phosphatase" evidence="2">
    <location>
        <begin position="1"/>
        <end position="146"/>
    </location>
</feature>
<evidence type="ECO:0000313" key="3">
    <source>
        <dbReference type="EMBL" id="MCD7451988.1"/>
    </source>
</evidence>
<evidence type="ECO:0000256" key="1">
    <source>
        <dbReference type="RuleBase" id="RU366020"/>
    </source>
</evidence>
<dbReference type="EC" id="3.1.3.16" evidence="1"/>
<keyword evidence="1" id="KW-0378">Hydrolase</keyword>
<dbReference type="InterPro" id="IPR001932">
    <property type="entry name" value="PPM-type_phosphatase-like_dom"/>
</dbReference>
<evidence type="ECO:0000313" key="4">
    <source>
        <dbReference type="Proteomes" id="UP000823775"/>
    </source>
</evidence>
<keyword evidence="1" id="KW-0904">Protein phosphatase</keyword>